<evidence type="ECO:0000313" key="1">
    <source>
        <dbReference type="EMBL" id="KAJ4461115.1"/>
    </source>
</evidence>
<keyword evidence="2" id="KW-1185">Reference proteome</keyword>
<sequence>MERLRKNAEVLGNEKSAFQIDLVDHIDPLPLQQFGLECMLGHPNLGLYGDIYEVFPALVLVKTFPSGFLDLSPPIASTLSGVLARNIESFVMIHTCAKEGPCQHFLCSSTHEVSCLYHPCIFEYSTLLEHLCQSDQPVPEDASELVCTVEVGLWNPEHVIPAHAQVHKEVERGVPFGALGPRRQIMHGYALSPNNLQVELTPGRPYHAFDLVAHLPSRDNPRGPLQRWVISHHLIPSTQAQDQAIREVANRSLQLEELIGLMQTDPRLVEMLPALDKIAALIA</sequence>
<dbReference type="Proteomes" id="UP001141327">
    <property type="component" value="Unassembled WGS sequence"/>
</dbReference>
<gene>
    <name evidence="1" type="ORF">PAPYR_2568</name>
</gene>
<accession>A0ABQ8UWH2</accession>
<evidence type="ECO:0000313" key="2">
    <source>
        <dbReference type="Proteomes" id="UP001141327"/>
    </source>
</evidence>
<comment type="caution">
    <text evidence="1">The sequence shown here is derived from an EMBL/GenBank/DDBJ whole genome shotgun (WGS) entry which is preliminary data.</text>
</comment>
<reference evidence="1" key="1">
    <citation type="journal article" date="2022" name="bioRxiv">
        <title>Genomics of Preaxostyla Flagellates Illuminates Evolutionary Transitions and the Path Towards Mitochondrial Loss.</title>
        <authorList>
            <person name="Novak L.V.F."/>
            <person name="Treitli S.C."/>
            <person name="Pyrih J."/>
            <person name="Halakuc P."/>
            <person name="Pipaliya S.V."/>
            <person name="Vacek V."/>
            <person name="Brzon O."/>
            <person name="Soukal P."/>
            <person name="Eme L."/>
            <person name="Dacks J.B."/>
            <person name="Karnkowska A."/>
            <person name="Elias M."/>
            <person name="Hampl V."/>
        </authorList>
    </citation>
    <scope>NUCLEOTIDE SEQUENCE</scope>
    <source>
        <strain evidence="1">RCP-MX</strain>
    </source>
</reference>
<organism evidence="1 2">
    <name type="scientific">Paratrimastix pyriformis</name>
    <dbReference type="NCBI Taxonomy" id="342808"/>
    <lineage>
        <taxon>Eukaryota</taxon>
        <taxon>Metamonada</taxon>
        <taxon>Preaxostyla</taxon>
        <taxon>Paratrimastigidae</taxon>
        <taxon>Paratrimastix</taxon>
    </lineage>
</organism>
<proteinExistence type="predicted"/>
<dbReference type="EMBL" id="JAPMOS010000009">
    <property type="protein sequence ID" value="KAJ4461115.1"/>
    <property type="molecule type" value="Genomic_DNA"/>
</dbReference>
<protein>
    <submittedName>
        <fullName evidence="1">Uncharacterized protein</fullName>
    </submittedName>
</protein>
<name>A0ABQ8UWH2_9EUKA</name>